<name>A0A507DTY7_9FUNG</name>
<evidence type="ECO:0000256" key="3">
    <source>
        <dbReference type="ARBA" id="ARBA00022801"/>
    </source>
</evidence>
<evidence type="ECO:0000259" key="7">
    <source>
        <dbReference type="SMART" id="SM00014"/>
    </source>
</evidence>
<comment type="function">
    <text evidence="6">Required for efficient N-glycosylation. Necessary for maintaining optimal levels of dolichol-linked oligosaccharides. Hydrolyzes dolichyl pyrophosphate at a very high rate and dolichyl monophosphate at a much lower rate. Does not act on phosphatidate.</text>
</comment>
<feature type="transmembrane region" description="Helical" evidence="6">
    <location>
        <begin position="154"/>
        <end position="171"/>
    </location>
</feature>
<feature type="transmembrane region" description="Helical" evidence="6">
    <location>
        <begin position="123"/>
        <end position="142"/>
    </location>
</feature>
<keyword evidence="2 6" id="KW-0812">Transmembrane</keyword>
<evidence type="ECO:0000313" key="8">
    <source>
        <dbReference type="EMBL" id="TPX55193.1"/>
    </source>
</evidence>
<feature type="transmembrane region" description="Helical" evidence="6">
    <location>
        <begin position="31"/>
        <end position="52"/>
    </location>
</feature>
<protein>
    <recommendedName>
        <fullName evidence="6">Dolichyldiphosphatase</fullName>
        <ecNumber evidence="6">3.6.1.43</ecNumber>
    </recommendedName>
</protein>
<evidence type="ECO:0000313" key="9">
    <source>
        <dbReference type="Proteomes" id="UP000318582"/>
    </source>
</evidence>
<dbReference type="SUPFAM" id="SSF48317">
    <property type="entry name" value="Acid phosphatase/Vanadium-dependent haloperoxidase"/>
    <property type="match status" value="1"/>
</dbReference>
<evidence type="ECO:0000256" key="5">
    <source>
        <dbReference type="ARBA" id="ARBA00023136"/>
    </source>
</evidence>
<keyword evidence="6" id="KW-0256">Endoplasmic reticulum</keyword>
<sequence length="226" mass="25449">MSLEDPPGLRPLASVSLTHVQFDPSDPIGMVMAYISLAPLALIISYVTLIAFRRDLATCLMLIGQLVNEGVNFVAKKIVRQARPTEYLGNGYGMPSSHSQFVAFFAAYVTIYTIRRLHFRHAVWKPLICAACILMAALVAYSRIRLSYHTPKQVIVGLTCGTIFAGLWFLLCDNVLIPAVDLDHPIARWLLLKDTSRIPTILVFEYENAMEEIRRLRELDSAQKRK</sequence>
<evidence type="ECO:0000256" key="4">
    <source>
        <dbReference type="ARBA" id="ARBA00022989"/>
    </source>
</evidence>
<dbReference type="EC" id="3.6.1.43" evidence="6"/>
<dbReference type="EMBL" id="QEAQ01000122">
    <property type="protein sequence ID" value="TPX55193.1"/>
    <property type="molecule type" value="Genomic_DNA"/>
</dbReference>
<dbReference type="SMART" id="SM00014">
    <property type="entry name" value="acidPPc"/>
    <property type="match status" value="1"/>
</dbReference>
<dbReference type="STRING" id="109895.A0A507DTY7"/>
<comment type="similarity">
    <text evidence="6">Belongs to the dolichyldiphosphatase family.</text>
</comment>
<comment type="pathway">
    <text evidence="6">Protein modification; protein glycosylation.</text>
</comment>
<comment type="subcellular location">
    <subcellularLocation>
        <location evidence="6">Endoplasmic reticulum membrane</location>
        <topology evidence="6">Multi-pass membrane protein</topology>
    </subcellularLocation>
    <subcellularLocation>
        <location evidence="1">Membrane</location>
        <topology evidence="1">Multi-pass membrane protein</topology>
    </subcellularLocation>
</comment>
<dbReference type="GO" id="GO:0047874">
    <property type="term" value="F:dolichyldiphosphatase activity"/>
    <property type="evidence" value="ECO:0007669"/>
    <property type="project" value="UniProtKB-UniRule"/>
</dbReference>
<dbReference type="InterPro" id="IPR039667">
    <property type="entry name" value="Dolichyldiphosphatase_PAP2"/>
</dbReference>
<keyword evidence="9" id="KW-1185">Reference proteome</keyword>
<dbReference type="AlphaFoldDB" id="A0A507DTY7"/>
<proteinExistence type="inferred from homology"/>
<dbReference type="PANTHER" id="PTHR11247">
    <property type="entry name" value="PALMITOYL-PROTEIN THIOESTERASE/DOLICHYLDIPHOSPHATASE 1"/>
    <property type="match status" value="1"/>
</dbReference>
<comment type="caution">
    <text evidence="8">The sequence shown here is derived from an EMBL/GenBank/DDBJ whole genome shotgun (WGS) entry which is preliminary data.</text>
</comment>
<dbReference type="InterPro" id="IPR000326">
    <property type="entry name" value="PAP2/HPO"/>
</dbReference>
<comment type="catalytic activity">
    <reaction evidence="6">
        <text>a di-trans,poly-cis-dolichyl diphosphate + H2O = a di-trans,poly-cis-dolichyl phosphate + phosphate + H(+)</text>
        <dbReference type="Rhea" id="RHEA:14385"/>
        <dbReference type="Rhea" id="RHEA-COMP:19498"/>
        <dbReference type="Rhea" id="RHEA-COMP:19506"/>
        <dbReference type="ChEBI" id="CHEBI:15377"/>
        <dbReference type="ChEBI" id="CHEBI:15378"/>
        <dbReference type="ChEBI" id="CHEBI:43474"/>
        <dbReference type="ChEBI" id="CHEBI:57497"/>
        <dbReference type="ChEBI" id="CHEBI:57683"/>
        <dbReference type="EC" id="3.6.1.43"/>
    </reaction>
</comment>
<gene>
    <name evidence="8" type="ORF">PhCBS80983_g05532</name>
</gene>
<evidence type="ECO:0000256" key="1">
    <source>
        <dbReference type="ARBA" id="ARBA00004141"/>
    </source>
</evidence>
<keyword evidence="4 6" id="KW-1133">Transmembrane helix</keyword>
<evidence type="ECO:0000256" key="6">
    <source>
        <dbReference type="RuleBase" id="RU367078"/>
    </source>
</evidence>
<dbReference type="Gene3D" id="1.20.144.10">
    <property type="entry name" value="Phosphatidic acid phosphatase type 2/haloperoxidase"/>
    <property type="match status" value="1"/>
</dbReference>
<dbReference type="CDD" id="cd03382">
    <property type="entry name" value="PAP2_dolichyldiphosphatase"/>
    <property type="match status" value="1"/>
</dbReference>
<accession>A0A507DTY7</accession>
<evidence type="ECO:0000256" key="2">
    <source>
        <dbReference type="ARBA" id="ARBA00022692"/>
    </source>
</evidence>
<reference evidence="8 9" key="1">
    <citation type="journal article" date="2019" name="Sci. Rep.">
        <title>Comparative genomics of chytrid fungi reveal insights into the obligate biotrophic and pathogenic lifestyle of Synchytrium endobioticum.</title>
        <authorList>
            <person name="van de Vossenberg B.T.L.H."/>
            <person name="Warris S."/>
            <person name="Nguyen H.D.T."/>
            <person name="van Gent-Pelzer M.P.E."/>
            <person name="Joly D.L."/>
            <person name="van de Geest H.C."/>
            <person name="Bonants P.J.M."/>
            <person name="Smith D.S."/>
            <person name="Levesque C.A."/>
            <person name="van der Lee T.A.J."/>
        </authorList>
    </citation>
    <scope>NUCLEOTIDE SEQUENCE [LARGE SCALE GENOMIC DNA]</scope>
    <source>
        <strain evidence="8 9">CBS 809.83</strain>
    </source>
</reference>
<dbReference type="Pfam" id="PF01569">
    <property type="entry name" value="PAP2"/>
    <property type="match status" value="1"/>
</dbReference>
<keyword evidence="5 6" id="KW-0472">Membrane</keyword>
<dbReference type="GO" id="GO:0006487">
    <property type="term" value="P:protein N-linked glycosylation"/>
    <property type="evidence" value="ECO:0007669"/>
    <property type="project" value="UniProtKB-UniRule"/>
</dbReference>
<dbReference type="PANTHER" id="PTHR11247:SF1">
    <property type="entry name" value="DOLICHYLDIPHOSPHATASE 1"/>
    <property type="match status" value="1"/>
</dbReference>
<keyword evidence="3 6" id="KW-0378">Hydrolase</keyword>
<organism evidence="8 9">
    <name type="scientific">Powellomyces hirtus</name>
    <dbReference type="NCBI Taxonomy" id="109895"/>
    <lineage>
        <taxon>Eukaryota</taxon>
        <taxon>Fungi</taxon>
        <taxon>Fungi incertae sedis</taxon>
        <taxon>Chytridiomycota</taxon>
        <taxon>Chytridiomycota incertae sedis</taxon>
        <taxon>Chytridiomycetes</taxon>
        <taxon>Spizellomycetales</taxon>
        <taxon>Powellomycetaceae</taxon>
        <taxon>Powellomyces</taxon>
    </lineage>
</organism>
<feature type="domain" description="Phosphatidic acid phosphatase type 2/haloperoxidase" evidence="7">
    <location>
        <begin position="58"/>
        <end position="169"/>
    </location>
</feature>
<dbReference type="UniPathway" id="UPA00378"/>
<dbReference type="InterPro" id="IPR036938">
    <property type="entry name" value="PAP2/HPO_sf"/>
</dbReference>
<dbReference type="OrthoDB" id="302705at2759"/>
<dbReference type="GO" id="GO:0005789">
    <property type="term" value="C:endoplasmic reticulum membrane"/>
    <property type="evidence" value="ECO:0007669"/>
    <property type="project" value="UniProtKB-SubCell"/>
</dbReference>
<dbReference type="GO" id="GO:0008610">
    <property type="term" value="P:lipid biosynthetic process"/>
    <property type="evidence" value="ECO:0007669"/>
    <property type="project" value="TreeGrafter"/>
</dbReference>
<dbReference type="Proteomes" id="UP000318582">
    <property type="component" value="Unassembled WGS sequence"/>
</dbReference>